<dbReference type="InterPro" id="IPR018114">
    <property type="entry name" value="TRYPSIN_HIS"/>
</dbReference>
<evidence type="ECO:0000256" key="1">
    <source>
        <dbReference type="SAM" id="SignalP"/>
    </source>
</evidence>
<feature type="domain" description="Peptidase S1" evidence="2">
    <location>
        <begin position="183"/>
        <end position="225"/>
    </location>
</feature>
<protein>
    <submittedName>
        <fullName evidence="3">Serine protease snake</fullName>
    </submittedName>
</protein>
<feature type="signal peptide" evidence="1">
    <location>
        <begin position="1"/>
        <end position="22"/>
    </location>
</feature>
<dbReference type="InterPro" id="IPR051333">
    <property type="entry name" value="CLIP_Serine_Protease"/>
</dbReference>
<proteinExistence type="predicted"/>
<dbReference type="InterPro" id="IPR043504">
    <property type="entry name" value="Peptidase_S1_PA_chymotrypsin"/>
</dbReference>
<evidence type="ECO:0000313" key="3">
    <source>
        <dbReference type="EMBL" id="MBW17000.1"/>
    </source>
</evidence>
<dbReference type="OrthoDB" id="6339452at2759"/>
<dbReference type="InterPro" id="IPR001254">
    <property type="entry name" value="Trypsin_dom"/>
</dbReference>
<sequence>MKTIVHINIILFILCFSKKSSEKSVTLGLNEGDTCKKGNGLESDHSCKRSENCESLKIMIADGIHLDLCSFDGLNPIFCCPPNIQKIDILNNSMNKIPSIVNEKCQEYSKLMNKFKMEDTNLTTKLTESTTESRFTKKYTNPFLMDCEADLKSSVTNIAIEMYQKVIKISQHTEVFSINIPLAEPKEYPHMAIIGFGEKPEDGLWGCGGSLISERWILTAAHCEKLRQNVL</sequence>
<dbReference type="PANTHER" id="PTHR24260:SF147">
    <property type="entry name" value="EG:BACR7A4.3 PROTEIN-RELATED"/>
    <property type="match status" value="1"/>
</dbReference>
<evidence type="ECO:0000259" key="2">
    <source>
        <dbReference type="Pfam" id="PF00089"/>
    </source>
</evidence>
<accession>A0A2H8TSP5</accession>
<name>A0A2H8TSP5_9HEMI</name>
<organism evidence="3">
    <name type="scientific">Melanaphis sacchari</name>
    <dbReference type="NCBI Taxonomy" id="742174"/>
    <lineage>
        <taxon>Eukaryota</taxon>
        <taxon>Metazoa</taxon>
        <taxon>Ecdysozoa</taxon>
        <taxon>Arthropoda</taxon>
        <taxon>Hexapoda</taxon>
        <taxon>Insecta</taxon>
        <taxon>Pterygota</taxon>
        <taxon>Neoptera</taxon>
        <taxon>Paraneoptera</taxon>
        <taxon>Hemiptera</taxon>
        <taxon>Sternorrhyncha</taxon>
        <taxon>Aphidomorpha</taxon>
        <taxon>Aphidoidea</taxon>
        <taxon>Aphididae</taxon>
        <taxon>Aphidini</taxon>
        <taxon>Melanaphis</taxon>
    </lineage>
</organism>
<dbReference type="PROSITE" id="PS00134">
    <property type="entry name" value="TRYPSIN_HIS"/>
    <property type="match status" value="1"/>
</dbReference>
<dbReference type="EMBL" id="GFXV01005195">
    <property type="protein sequence ID" value="MBW17000.1"/>
    <property type="molecule type" value="Transcribed_RNA"/>
</dbReference>
<keyword evidence="3" id="KW-0645">Protease</keyword>
<dbReference type="PANTHER" id="PTHR24260">
    <property type="match status" value="1"/>
</dbReference>
<dbReference type="GO" id="GO:0006508">
    <property type="term" value="P:proteolysis"/>
    <property type="evidence" value="ECO:0007669"/>
    <property type="project" value="UniProtKB-KW"/>
</dbReference>
<dbReference type="Gene3D" id="2.40.10.10">
    <property type="entry name" value="Trypsin-like serine proteases"/>
    <property type="match status" value="1"/>
</dbReference>
<dbReference type="GO" id="GO:0004252">
    <property type="term" value="F:serine-type endopeptidase activity"/>
    <property type="evidence" value="ECO:0007669"/>
    <property type="project" value="InterPro"/>
</dbReference>
<gene>
    <name evidence="3" type="primary">snk_5</name>
</gene>
<dbReference type="SUPFAM" id="SSF50494">
    <property type="entry name" value="Trypsin-like serine proteases"/>
    <property type="match status" value="1"/>
</dbReference>
<reference evidence="3" key="1">
    <citation type="submission" date="2017-10" db="EMBL/GenBank/DDBJ databases">
        <title>Transcriptome Assembly of Sugarcane Aphid Adults.</title>
        <authorList>
            <person name="Scully E.D."/>
            <person name="Palmer N.A."/>
            <person name="Geib S.M."/>
            <person name="Sarath G."/>
            <person name="Sattler S.E."/>
        </authorList>
    </citation>
    <scope>NUCLEOTIDE SEQUENCE</scope>
    <source>
        <tissue evidence="3">Whole body</tissue>
    </source>
</reference>
<feature type="chain" id="PRO_5014141396" evidence="1">
    <location>
        <begin position="23"/>
        <end position="231"/>
    </location>
</feature>
<dbReference type="AlphaFoldDB" id="A0A2H8TSP5"/>
<keyword evidence="1" id="KW-0732">Signal</keyword>
<keyword evidence="3" id="KW-0378">Hydrolase</keyword>
<dbReference type="InterPro" id="IPR009003">
    <property type="entry name" value="Peptidase_S1_PA"/>
</dbReference>
<dbReference type="Pfam" id="PF00089">
    <property type="entry name" value="Trypsin"/>
    <property type="match status" value="1"/>
</dbReference>